<evidence type="ECO:0000256" key="14">
    <source>
        <dbReference type="SAM" id="MobiDB-lite"/>
    </source>
</evidence>
<feature type="compositionally biased region" description="Polar residues" evidence="14">
    <location>
        <begin position="780"/>
        <end position="791"/>
    </location>
</feature>
<feature type="compositionally biased region" description="Acidic residues" evidence="14">
    <location>
        <begin position="816"/>
        <end position="845"/>
    </location>
</feature>
<keyword evidence="3" id="KW-0121">Carboxypeptidase</keyword>
<dbReference type="GO" id="GO:0008955">
    <property type="term" value="F:peptidoglycan glycosyltransferase activity"/>
    <property type="evidence" value="ECO:0007669"/>
    <property type="project" value="UniProtKB-EC"/>
</dbReference>
<dbReference type="SUPFAM" id="SSF56601">
    <property type="entry name" value="beta-lactamase/transpeptidase-like"/>
    <property type="match status" value="1"/>
</dbReference>
<feature type="compositionally biased region" description="Low complexity" evidence="14">
    <location>
        <begin position="806"/>
        <end position="815"/>
    </location>
</feature>
<dbReference type="Pfam" id="PF00041">
    <property type="entry name" value="fn3"/>
    <property type="match status" value="1"/>
</dbReference>
<dbReference type="InterPro" id="IPR001460">
    <property type="entry name" value="PCN-bd_Tpept"/>
</dbReference>
<keyword evidence="15" id="KW-1133">Transmembrane helix</keyword>
<evidence type="ECO:0000259" key="16">
    <source>
        <dbReference type="PROSITE" id="PS50853"/>
    </source>
</evidence>
<dbReference type="STRING" id="407036.SAMN05216243_1046"/>
<gene>
    <name evidence="17" type="ORF">SAMN05216243_1046</name>
</gene>
<dbReference type="InterPro" id="IPR003961">
    <property type="entry name" value="FN3_dom"/>
</dbReference>
<dbReference type="Gene3D" id="3.40.710.10">
    <property type="entry name" value="DD-peptidase/beta-lactamase superfamily"/>
    <property type="match status" value="1"/>
</dbReference>
<dbReference type="SUPFAM" id="SSF53955">
    <property type="entry name" value="Lysozyme-like"/>
    <property type="match status" value="1"/>
</dbReference>
<evidence type="ECO:0000256" key="10">
    <source>
        <dbReference type="ARBA" id="ARBA00023268"/>
    </source>
</evidence>
<feature type="region of interest" description="Disordered" evidence="14">
    <location>
        <begin position="654"/>
        <end position="704"/>
    </location>
</feature>
<keyword evidence="8" id="KW-0133">Cell shape</keyword>
<dbReference type="InterPro" id="IPR050396">
    <property type="entry name" value="Glycosyltr_51/Transpeptidase"/>
</dbReference>
<dbReference type="PANTHER" id="PTHR32282">
    <property type="entry name" value="BINDING PROTEIN TRANSPEPTIDASE, PUTATIVE-RELATED"/>
    <property type="match status" value="1"/>
</dbReference>
<name>A0A1G8WX17_9BACI</name>
<reference evidence="17 18" key="1">
    <citation type="submission" date="2016-10" db="EMBL/GenBank/DDBJ databases">
        <authorList>
            <person name="de Groot N.N."/>
        </authorList>
    </citation>
    <scope>NUCLEOTIDE SEQUENCE [LARGE SCALE GENOMIC DNA]</scope>
    <source>
        <strain evidence="17 18">CGMCC 1.6502</strain>
    </source>
</reference>
<feature type="compositionally biased region" description="Polar residues" evidence="14">
    <location>
        <begin position="945"/>
        <end position="960"/>
    </location>
</feature>
<feature type="domain" description="Fibronectin type-III" evidence="16">
    <location>
        <begin position="695"/>
        <end position="789"/>
    </location>
</feature>
<dbReference type="InterPro" id="IPR023346">
    <property type="entry name" value="Lysozyme-like_dom_sf"/>
</dbReference>
<keyword evidence="4" id="KW-0645">Protease</keyword>
<dbReference type="GO" id="GO:0008658">
    <property type="term" value="F:penicillin binding"/>
    <property type="evidence" value="ECO:0007669"/>
    <property type="project" value="InterPro"/>
</dbReference>
<keyword evidence="5" id="KW-0328">Glycosyltransferase</keyword>
<keyword evidence="15" id="KW-0812">Transmembrane</keyword>
<dbReference type="Pfam" id="PF00912">
    <property type="entry name" value="Transgly"/>
    <property type="match status" value="1"/>
</dbReference>
<organism evidence="17 18">
    <name type="scientific">Sediminibacillus albus</name>
    <dbReference type="NCBI Taxonomy" id="407036"/>
    <lineage>
        <taxon>Bacteria</taxon>
        <taxon>Bacillati</taxon>
        <taxon>Bacillota</taxon>
        <taxon>Bacilli</taxon>
        <taxon>Bacillales</taxon>
        <taxon>Bacillaceae</taxon>
        <taxon>Sediminibacillus</taxon>
    </lineage>
</organism>
<feature type="compositionally biased region" description="Basic and acidic residues" evidence="14">
    <location>
        <begin position="677"/>
        <end position="690"/>
    </location>
</feature>
<evidence type="ECO:0000256" key="1">
    <source>
        <dbReference type="ARBA" id="ARBA00007090"/>
    </source>
</evidence>
<dbReference type="CDD" id="cd00063">
    <property type="entry name" value="FN3"/>
    <property type="match status" value="1"/>
</dbReference>
<dbReference type="SUPFAM" id="SSF49265">
    <property type="entry name" value="Fibronectin type III"/>
    <property type="match status" value="1"/>
</dbReference>
<dbReference type="InterPro" id="IPR036950">
    <property type="entry name" value="PBP_transglycosylase"/>
</dbReference>
<sequence length="998" mass="109500">MKDYNTRIEKRKKKPLWRKLLFSIIMLGFVALLAGGGLFTYYASQAPPLEEEELKDPIASQILDMNGEVVASVGTKKRQLVNYEDIPSLVEDAVLATEDVRFYDHFGLDPKRLGGAVLSNITEGFGSEGASTLTQQVVKRSFLTSEKSLDRKSQEAWLAVKLEKEYSKEEIFEMYVNKIYYSDNIYGIATAADYYFDKSLEDLSLAQAALLAGMPQSPNSYNPYDHPKRAKERRNTVLALMEQHGKISHEEQMKASEIPITEGLVERSEGERTYLTGEKKYEAFVDIVISEVEALGDYNIYEDGLRIHTTLDPEAQNTMEKMLNNDDIIKFPKDKDGQPFQAGVTLLDTNSGAIRAVGGGRNYGKEAKRGFNFATDTDRQPGSVIKPILAYGPAIEFMQWSTAHIVEDEEFEYENGGKPKNWDGEFKGPMTIREALLGSRNIPAIKTFNEVGHKKAADFASNLGLNLEEPLHESAAIGGLSQGTNPLEVAGAYAAFGNGGTYNEPYAVTKIELRDGSIIEPDHESHQAMENYTAYMVTDMLKDVLEHPEGTGSQARIPGLPAAGKTGTTNYSEDTLEEYNIDERNAPDSWFAGYTTNYTAAVWTGYQERKNYLTPEERDTAEKIFKHLMEQVSKKSKTKDFEQPDSVVEVEIEDGTDPPKLASSFTPEEETSTELFVKGREPSEESRDFVPDLPAPSGLTTNYDRENEMVLLDWEYSQADNDDRKVSFKVTVSSDGQGSEPAGKTEEQELRIDGIKPGNEYTFTVTAIADDEQSDPASIVLQTEQQQPDGSTESENESADTSDSGSETNQENNSSNEDEQTSADDGEENTNQDGQDTADEEDAQQEQEANTSSEDDTSNQEENNEENTNDEEGSADDANQEASSEDSGQTDDSSSSNTGQTDESGQESNDNEDQSESGSDGNTSSEQSGNNETASGNEESSSNSDDQATSQTESDNSDTGNNQESDNSSANDDAGNGSSGDNTGNSSSSDGNSAEDNA</sequence>
<dbReference type="GO" id="GO:0009252">
    <property type="term" value="P:peptidoglycan biosynthetic process"/>
    <property type="evidence" value="ECO:0007669"/>
    <property type="project" value="UniProtKB-KW"/>
</dbReference>
<evidence type="ECO:0000313" key="17">
    <source>
        <dbReference type="EMBL" id="SDJ82938.1"/>
    </source>
</evidence>
<evidence type="ECO:0000256" key="8">
    <source>
        <dbReference type="ARBA" id="ARBA00022960"/>
    </source>
</evidence>
<protein>
    <submittedName>
        <fullName evidence="17">Penicillin-binding protein 1A</fullName>
    </submittedName>
</protein>
<dbReference type="Pfam" id="PF00905">
    <property type="entry name" value="Transpeptidase"/>
    <property type="match status" value="1"/>
</dbReference>
<keyword evidence="11" id="KW-0961">Cell wall biogenesis/degradation</keyword>
<evidence type="ECO:0000256" key="3">
    <source>
        <dbReference type="ARBA" id="ARBA00022645"/>
    </source>
</evidence>
<dbReference type="RefSeq" id="WP_093211683.1">
    <property type="nucleotide sequence ID" value="NZ_FNFL01000001.1"/>
</dbReference>
<evidence type="ECO:0000313" key="18">
    <source>
        <dbReference type="Proteomes" id="UP000198694"/>
    </source>
</evidence>
<dbReference type="GO" id="GO:0008360">
    <property type="term" value="P:regulation of cell shape"/>
    <property type="evidence" value="ECO:0007669"/>
    <property type="project" value="UniProtKB-KW"/>
</dbReference>
<feature type="compositionally biased region" description="Low complexity" evidence="14">
    <location>
        <begin position="961"/>
        <end position="998"/>
    </location>
</feature>
<dbReference type="AlphaFoldDB" id="A0A1G8WX17"/>
<comment type="similarity">
    <text evidence="1">In the C-terminal section; belongs to the transpeptidase family.</text>
</comment>
<evidence type="ECO:0000256" key="6">
    <source>
        <dbReference type="ARBA" id="ARBA00022679"/>
    </source>
</evidence>
<dbReference type="GO" id="GO:0030288">
    <property type="term" value="C:outer membrane-bounded periplasmic space"/>
    <property type="evidence" value="ECO:0007669"/>
    <property type="project" value="TreeGrafter"/>
</dbReference>
<evidence type="ECO:0000256" key="4">
    <source>
        <dbReference type="ARBA" id="ARBA00022670"/>
    </source>
</evidence>
<feature type="compositionally biased region" description="Polar residues" evidence="14">
    <location>
        <begin position="880"/>
        <end position="908"/>
    </location>
</feature>
<keyword evidence="6" id="KW-0808">Transferase</keyword>
<dbReference type="InterPro" id="IPR001264">
    <property type="entry name" value="Glyco_trans_51"/>
</dbReference>
<dbReference type="GO" id="GO:0006508">
    <property type="term" value="P:proteolysis"/>
    <property type="evidence" value="ECO:0007669"/>
    <property type="project" value="UniProtKB-KW"/>
</dbReference>
<dbReference type="OrthoDB" id="9766909at2"/>
<comment type="similarity">
    <text evidence="2">In the N-terminal section; belongs to the glycosyltransferase 51 family.</text>
</comment>
<dbReference type="EMBL" id="FNFL01000001">
    <property type="protein sequence ID" value="SDJ82938.1"/>
    <property type="molecule type" value="Genomic_DNA"/>
</dbReference>
<dbReference type="NCBIfam" id="TIGR02074">
    <property type="entry name" value="PBP_1a_fam"/>
    <property type="match status" value="1"/>
</dbReference>
<keyword evidence="18" id="KW-1185">Reference proteome</keyword>
<comment type="catalytic activity">
    <reaction evidence="12">
        <text>Preferential cleavage: (Ac)2-L-Lys-D-Ala-|-D-Ala. Also transpeptidation of peptidyl-alanyl moieties that are N-acyl substituents of D-alanine.</text>
        <dbReference type="EC" id="3.4.16.4"/>
    </reaction>
</comment>
<proteinExistence type="inferred from homology"/>
<dbReference type="InterPro" id="IPR013783">
    <property type="entry name" value="Ig-like_fold"/>
</dbReference>
<evidence type="ECO:0000256" key="12">
    <source>
        <dbReference type="ARBA" id="ARBA00034000"/>
    </source>
</evidence>
<feature type="transmembrane region" description="Helical" evidence="15">
    <location>
        <begin position="20"/>
        <end position="43"/>
    </location>
</feature>
<feature type="compositionally biased region" description="Polar residues" evidence="14">
    <location>
        <begin position="916"/>
        <end position="927"/>
    </location>
</feature>
<keyword evidence="15" id="KW-0472">Membrane</keyword>
<evidence type="ECO:0000256" key="9">
    <source>
        <dbReference type="ARBA" id="ARBA00022984"/>
    </source>
</evidence>
<feature type="region of interest" description="Disordered" evidence="14">
    <location>
        <begin position="549"/>
        <end position="570"/>
    </location>
</feature>
<dbReference type="SMART" id="SM00060">
    <property type="entry name" value="FN3"/>
    <property type="match status" value="1"/>
</dbReference>
<dbReference type="PANTHER" id="PTHR32282:SF29">
    <property type="entry name" value="PENICILLIN-BINDING PROTEIN 1A"/>
    <property type="match status" value="1"/>
</dbReference>
<accession>A0A1G8WX17</accession>
<feature type="region of interest" description="Disordered" evidence="14">
    <location>
        <begin position="722"/>
        <end position="998"/>
    </location>
</feature>
<dbReference type="GO" id="GO:0009002">
    <property type="term" value="F:serine-type D-Ala-D-Ala carboxypeptidase activity"/>
    <property type="evidence" value="ECO:0007669"/>
    <property type="project" value="UniProtKB-EC"/>
</dbReference>
<dbReference type="FunFam" id="1.10.3810.10:FF:000001">
    <property type="entry name" value="Penicillin-binding protein 1A"/>
    <property type="match status" value="1"/>
</dbReference>
<keyword evidence="10" id="KW-0511">Multifunctional enzyme</keyword>
<evidence type="ECO:0000256" key="11">
    <source>
        <dbReference type="ARBA" id="ARBA00023316"/>
    </source>
</evidence>
<dbReference type="Proteomes" id="UP000198694">
    <property type="component" value="Unassembled WGS sequence"/>
</dbReference>
<feature type="compositionally biased region" description="Low complexity" evidence="14">
    <location>
        <begin position="928"/>
        <end position="944"/>
    </location>
</feature>
<dbReference type="GO" id="GO:0071555">
    <property type="term" value="P:cell wall organization"/>
    <property type="evidence" value="ECO:0007669"/>
    <property type="project" value="UniProtKB-KW"/>
</dbReference>
<evidence type="ECO:0000256" key="15">
    <source>
        <dbReference type="SAM" id="Phobius"/>
    </source>
</evidence>
<evidence type="ECO:0000256" key="7">
    <source>
        <dbReference type="ARBA" id="ARBA00022801"/>
    </source>
</evidence>
<feature type="compositionally biased region" description="Basic and acidic residues" evidence="14">
    <location>
        <begin position="743"/>
        <end position="754"/>
    </location>
</feature>
<keyword evidence="9" id="KW-0573">Peptidoglycan synthesis</keyword>
<dbReference type="PROSITE" id="PS50853">
    <property type="entry name" value="FN3"/>
    <property type="match status" value="1"/>
</dbReference>
<evidence type="ECO:0000256" key="2">
    <source>
        <dbReference type="ARBA" id="ARBA00007739"/>
    </source>
</evidence>
<dbReference type="InterPro" id="IPR012338">
    <property type="entry name" value="Beta-lactam/transpept-like"/>
</dbReference>
<evidence type="ECO:0000256" key="13">
    <source>
        <dbReference type="ARBA" id="ARBA00049902"/>
    </source>
</evidence>
<dbReference type="Gene3D" id="2.60.40.10">
    <property type="entry name" value="Immunoglobulins"/>
    <property type="match status" value="1"/>
</dbReference>
<dbReference type="InterPro" id="IPR036116">
    <property type="entry name" value="FN3_sf"/>
</dbReference>
<feature type="compositionally biased region" description="Acidic residues" evidence="14">
    <location>
        <begin position="853"/>
        <end position="879"/>
    </location>
</feature>
<keyword evidence="7" id="KW-0378">Hydrolase</keyword>
<dbReference type="Gene3D" id="1.10.3810.10">
    <property type="entry name" value="Biosynthetic peptidoglycan transglycosylase-like"/>
    <property type="match status" value="1"/>
</dbReference>
<comment type="catalytic activity">
    <reaction evidence="13">
        <text>[GlcNAc-(1-&gt;4)-Mur2Ac(oyl-L-Ala-gamma-D-Glu-L-Lys-D-Ala-D-Ala)](n)-di-trans,octa-cis-undecaprenyl diphosphate + beta-D-GlcNAc-(1-&gt;4)-Mur2Ac(oyl-L-Ala-gamma-D-Glu-L-Lys-D-Ala-D-Ala)-di-trans,octa-cis-undecaprenyl diphosphate = [GlcNAc-(1-&gt;4)-Mur2Ac(oyl-L-Ala-gamma-D-Glu-L-Lys-D-Ala-D-Ala)](n+1)-di-trans,octa-cis-undecaprenyl diphosphate + di-trans,octa-cis-undecaprenyl diphosphate + H(+)</text>
        <dbReference type="Rhea" id="RHEA:23708"/>
        <dbReference type="Rhea" id="RHEA-COMP:9602"/>
        <dbReference type="Rhea" id="RHEA-COMP:9603"/>
        <dbReference type="ChEBI" id="CHEBI:15378"/>
        <dbReference type="ChEBI" id="CHEBI:58405"/>
        <dbReference type="ChEBI" id="CHEBI:60033"/>
        <dbReference type="ChEBI" id="CHEBI:78435"/>
        <dbReference type="EC" id="2.4.99.28"/>
    </reaction>
</comment>
<evidence type="ECO:0000256" key="5">
    <source>
        <dbReference type="ARBA" id="ARBA00022676"/>
    </source>
</evidence>